<evidence type="ECO:0000313" key="2">
    <source>
        <dbReference type="Proteomes" id="UP001153331"/>
    </source>
</evidence>
<protein>
    <submittedName>
        <fullName evidence="1">Uncharacterized protein</fullName>
    </submittedName>
</protein>
<accession>A0ACC2IJB2</accession>
<sequence>MNGMYAIAGGLDNDTAFKGKNMTSFTPQENERDGPKDPKHLWYQFMPDFNGIEFKGQTGTHEGPRTRQRR</sequence>
<evidence type="ECO:0000313" key="1">
    <source>
        <dbReference type="EMBL" id="KAJ8115278.1"/>
    </source>
</evidence>
<reference evidence="1" key="1">
    <citation type="submission" date="2022-11" db="EMBL/GenBank/DDBJ databases">
        <title>Genome Sequence of Boeremia exigua.</title>
        <authorList>
            <person name="Buettner E."/>
        </authorList>
    </citation>
    <scope>NUCLEOTIDE SEQUENCE</scope>
    <source>
        <strain evidence="1">CU02</strain>
    </source>
</reference>
<dbReference type="Proteomes" id="UP001153331">
    <property type="component" value="Unassembled WGS sequence"/>
</dbReference>
<name>A0ACC2IJB2_9PLEO</name>
<keyword evidence="2" id="KW-1185">Reference proteome</keyword>
<dbReference type="EMBL" id="JAPHNI010000148">
    <property type="protein sequence ID" value="KAJ8115278.1"/>
    <property type="molecule type" value="Genomic_DNA"/>
</dbReference>
<proteinExistence type="predicted"/>
<comment type="caution">
    <text evidence="1">The sequence shown here is derived from an EMBL/GenBank/DDBJ whole genome shotgun (WGS) entry which is preliminary data.</text>
</comment>
<organism evidence="1 2">
    <name type="scientific">Boeremia exigua</name>
    <dbReference type="NCBI Taxonomy" id="749465"/>
    <lineage>
        <taxon>Eukaryota</taxon>
        <taxon>Fungi</taxon>
        <taxon>Dikarya</taxon>
        <taxon>Ascomycota</taxon>
        <taxon>Pezizomycotina</taxon>
        <taxon>Dothideomycetes</taxon>
        <taxon>Pleosporomycetidae</taxon>
        <taxon>Pleosporales</taxon>
        <taxon>Pleosporineae</taxon>
        <taxon>Didymellaceae</taxon>
        <taxon>Boeremia</taxon>
    </lineage>
</organism>
<gene>
    <name evidence="1" type="ORF">OPT61_g3032</name>
</gene>